<keyword evidence="2" id="KW-1185">Reference proteome</keyword>
<organism evidence="1 2">
    <name type="scientific">Danionella cerebrum</name>
    <dbReference type="NCBI Taxonomy" id="2873325"/>
    <lineage>
        <taxon>Eukaryota</taxon>
        <taxon>Metazoa</taxon>
        <taxon>Chordata</taxon>
        <taxon>Craniata</taxon>
        <taxon>Vertebrata</taxon>
        <taxon>Euteleostomi</taxon>
        <taxon>Actinopterygii</taxon>
        <taxon>Neopterygii</taxon>
        <taxon>Teleostei</taxon>
        <taxon>Ostariophysi</taxon>
        <taxon>Cypriniformes</taxon>
        <taxon>Danionidae</taxon>
        <taxon>Danioninae</taxon>
        <taxon>Danionella</taxon>
    </lineage>
</organism>
<dbReference type="EMBL" id="SRMA01027134">
    <property type="protein sequence ID" value="TRY59332.1"/>
    <property type="molecule type" value="Genomic_DNA"/>
</dbReference>
<sequence length="71" mass="8313">MHRGTCSAWIMTEREGRMETRGSQAHPPPWIFVLDHWQLFQWVRTQRAGQDLQAVDGGYHILEALQVFCCE</sequence>
<evidence type="ECO:0000313" key="1">
    <source>
        <dbReference type="EMBL" id="TRY59332.1"/>
    </source>
</evidence>
<accession>A0A553N1P0</accession>
<name>A0A553N1P0_9TELE</name>
<comment type="caution">
    <text evidence="1">The sequence shown here is derived from an EMBL/GenBank/DDBJ whole genome shotgun (WGS) entry which is preliminary data.</text>
</comment>
<evidence type="ECO:0000313" key="2">
    <source>
        <dbReference type="Proteomes" id="UP000316079"/>
    </source>
</evidence>
<protein>
    <submittedName>
        <fullName evidence="1">Uncharacterized protein</fullName>
    </submittedName>
</protein>
<dbReference type="Proteomes" id="UP000316079">
    <property type="component" value="Unassembled WGS sequence"/>
</dbReference>
<dbReference type="AlphaFoldDB" id="A0A553N1P0"/>
<gene>
    <name evidence="1" type="ORF">DNTS_033559</name>
</gene>
<proteinExistence type="predicted"/>
<reference evidence="1 2" key="1">
    <citation type="journal article" date="2019" name="Sci. Data">
        <title>Hybrid genome assembly and annotation of Danionella translucida.</title>
        <authorList>
            <person name="Kadobianskyi M."/>
            <person name="Schulze L."/>
            <person name="Schuelke M."/>
            <person name="Judkewitz B."/>
        </authorList>
    </citation>
    <scope>NUCLEOTIDE SEQUENCE [LARGE SCALE GENOMIC DNA]</scope>
    <source>
        <strain evidence="1 2">Bolton</strain>
    </source>
</reference>